<dbReference type="PROSITE" id="PS50109">
    <property type="entry name" value="HIS_KIN"/>
    <property type="match status" value="1"/>
</dbReference>
<evidence type="ECO:0000256" key="3">
    <source>
        <dbReference type="ARBA" id="ARBA00012438"/>
    </source>
</evidence>
<evidence type="ECO:0000256" key="7">
    <source>
        <dbReference type="ARBA" id="ARBA00022840"/>
    </source>
</evidence>
<evidence type="ECO:0000256" key="5">
    <source>
        <dbReference type="ARBA" id="ARBA00022741"/>
    </source>
</evidence>
<evidence type="ECO:0000256" key="2">
    <source>
        <dbReference type="ARBA" id="ARBA00004370"/>
    </source>
</evidence>
<reference evidence="10 11" key="1">
    <citation type="submission" date="2023-03" db="EMBL/GenBank/DDBJ databases">
        <title>Bacillus Genome Sequencing.</title>
        <authorList>
            <person name="Dunlap C."/>
        </authorList>
    </citation>
    <scope>NUCLEOTIDE SEQUENCE [LARGE SCALE GENOMIC DNA]</scope>
    <source>
        <strain evidence="10 11">NRS-1351</strain>
    </source>
</reference>
<dbReference type="Proteomes" id="UP001355653">
    <property type="component" value="Unassembled WGS sequence"/>
</dbReference>
<comment type="caution">
    <text evidence="10">The sequence shown here is derived from an EMBL/GenBank/DDBJ whole genome shotgun (WGS) entry which is preliminary data.</text>
</comment>
<evidence type="ECO:0000256" key="1">
    <source>
        <dbReference type="ARBA" id="ARBA00000085"/>
    </source>
</evidence>
<keyword evidence="5" id="KW-0547">Nucleotide-binding</keyword>
<comment type="subcellular location">
    <subcellularLocation>
        <location evidence="2">Membrane</location>
    </subcellularLocation>
</comment>
<feature type="domain" description="Histidine kinase" evidence="9">
    <location>
        <begin position="599"/>
        <end position="817"/>
    </location>
</feature>
<keyword evidence="7 10" id="KW-0067">ATP-binding</keyword>
<gene>
    <name evidence="10" type="ORF">P5G65_01430</name>
</gene>
<dbReference type="Gene3D" id="3.30.565.10">
    <property type="entry name" value="Histidine kinase-like ATPase, C-terminal domain"/>
    <property type="match status" value="2"/>
</dbReference>
<dbReference type="EC" id="2.7.13.3" evidence="3"/>
<protein>
    <recommendedName>
        <fullName evidence="3">histidine kinase</fullName>
        <ecNumber evidence="3">2.7.13.3</ecNumber>
    </recommendedName>
</protein>
<evidence type="ECO:0000256" key="8">
    <source>
        <dbReference type="ARBA" id="ARBA00023012"/>
    </source>
</evidence>
<dbReference type="SUPFAM" id="SSF55874">
    <property type="entry name" value="ATPase domain of HSP90 chaperone/DNA topoisomerase II/histidine kinase"/>
    <property type="match status" value="2"/>
</dbReference>
<evidence type="ECO:0000256" key="4">
    <source>
        <dbReference type="ARBA" id="ARBA00022679"/>
    </source>
</evidence>
<evidence type="ECO:0000256" key="6">
    <source>
        <dbReference type="ARBA" id="ARBA00022777"/>
    </source>
</evidence>
<comment type="catalytic activity">
    <reaction evidence="1">
        <text>ATP + protein L-histidine = ADP + protein N-phospho-L-histidine.</text>
        <dbReference type="EC" id="2.7.13.3"/>
    </reaction>
</comment>
<sequence>MNSHEDTNRLDYIEEVGLTASARLIYQLGEQLISDEFVALSELIKNAYDADCRGVRILVDTNADTPYGKGKIVIEDNGNGMTRSILLKSFLRVSTSFKKTEKLSPFFKRRTLGEKGLGRLSIQRLGNFVTVNCSPRIDRLKGFVPREDVEFYQIYNDYTIILDWKGFEDSERDISDVKAKCIFAFKSEPRPGTRIIIEGIRNLEFWNIDSRKESRIRTELFGMVNPFTQNLDQSFQIMLEVDGEKYSNEKIDENVLDVISDIKVSFSFINWNLQVRVETRKKYLDRLLEDTVKRMQRSGFEECSLGKQYETIISKYDLDLSKEEYKKEHPYLKSVKLQKCFDLFNGFDVLANPGNFHGNIYVCEQSPEALNEAISSLGEAGVFLKNLKEIRSIWSAAVGVYLFRNDFRILPYGPEKDWLKFTARSQRGKSNSYKAHTVSGYVQLDGESSENLKEQTSRLGLIEDEFGVNFLTIVGDVIADIAFREDVDHRGKFEIKTQNEDIEVTSMDKNIIFKRALPVEEVKEKIIDDLHKDFSNLGTRQIDFAENVTSRINQNLQNLVQINQEESIHRRQEKYLQAQKNEKLSAFIGLAGQGMIVESLTHELHRIETNISDYARETKRSLVSLKNGFDLAKLDFLISNQDHIMQEIYYLQQQLEHLEPMYRRNRFVISEINLKEYLENMYLKESPLSRKAQKQKVSVKITGDDLIVHTNKGIVVTVFDNLFLNSMYWVQEAETKEIIFEVNKHARMITMWDSGLGIHRNIESKLFEAEESMKPDGRGLGLFIVKELMRTINGEVNLDSHRNVHGNLFKFKVIFPESKS</sequence>
<dbReference type="Pfam" id="PF13589">
    <property type="entry name" value="HATPase_c_3"/>
    <property type="match status" value="1"/>
</dbReference>
<keyword evidence="11" id="KW-1185">Reference proteome</keyword>
<dbReference type="InterPro" id="IPR003594">
    <property type="entry name" value="HATPase_dom"/>
</dbReference>
<keyword evidence="8" id="KW-0902">Two-component regulatory system</keyword>
<dbReference type="GO" id="GO:0005524">
    <property type="term" value="F:ATP binding"/>
    <property type="evidence" value="ECO:0007669"/>
    <property type="project" value="UniProtKB-KW"/>
</dbReference>
<proteinExistence type="predicted"/>
<keyword evidence="4" id="KW-0808">Transferase</keyword>
<evidence type="ECO:0000313" key="10">
    <source>
        <dbReference type="EMBL" id="MEB4792547.1"/>
    </source>
</evidence>
<dbReference type="EMBL" id="JAROBY010000003">
    <property type="protein sequence ID" value="MEB4792547.1"/>
    <property type="molecule type" value="Genomic_DNA"/>
</dbReference>
<evidence type="ECO:0000259" key="9">
    <source>
        <dbReference type="PROSITE" id="PS50109"/>
    </source>
</evidence>
<dbReference type="InterPro" id="IPR005467">
    <property type="entry name" value="His_kinase_dom"/>
</dbReference>
<dbReference type="SMART" id="SM00387">
    <property type="entry name" value="HATPase_c"/>
    <property type="match status" value="1"/>
</dbReference>
<dbReference type="InterPro" id="IPR036890">
    <property type="entry name" value="HATPase_C_sf"/>
</dbReference>
<dbReference type="Pfam" id="PF02518">
    <property type="entry name" value="HATPase_c"/>
    <property type="match status" value="1"/>
</dbReference>
<evidence type="ECO:0000313" key="11">
    <source>
        <dbReference type="Proteomes" id="UP001355653"/>
    </source>
</evidence>
<keyword evidence="6" id="KW-0418">Kinase</keyword>
<accession>A0ABU6D5G1</accession>
<organism evidence="10 11">
    <name type="scientific">Paenibacillus chondroitinus</name>
    <dbReference type="NCBI Taxonomy" id="59842"/>
    <lineage>
        <taxon>Bacteria</taxon>
        <taxon>Bacillati</taxon>
        <taxon>Bacillota</taxon>
        <taxon>Bacilli</taxon>
        <taxon>Bacillales</taxon>
        <taxon>Paenibacillaceae</taxon>
        <taxon>Paenibacillus</taxon>
    </lineage>
</organism>
<dbReference type="RefSeq" id="WP_127456687.1">
    <property type="nucleotide sequence ID" value="NZ_JAROBY010000003.1"/>
</dbReference>
<dbReference type="InterPro" id="IPR050351">
    <property type="entry name" value="BphY/WalK/GraS-like"/>
</dbReference>
<name>A0ABU6D5G1_9BACL</name>
<dbReference type="PANTHER" id="PTHR42878:SF14">
    <property type="entry name" value="OSMOLARITY TWO-COMPONENT SYSTEM PROTEIN SSK1"/>
    <property type="match status" value="1"/>
</dbReference>
<dbReference type="PANTHER" id="PTHR42878">
    <property type="entry name" value="TWO-COMPONENT HISTIDINE KINASE"/>
    <property type="match status" value="1"/>
</dbReference>